<name>A0A072TX39_MEDTR</name>
<reference evidence="9 11" key="1">
    <citation type="journal article" date="2011" name="Nature">
        <title>The Medicago genome provides insight into the evolution of rhizobial symbioses.</title>
        <authorList>
            <person name="Young N.D."/>
            <person name="Debelle F."/>
            <person name="Oldroyd G.E."/>
            <person name="Geurts R."/>
            <person name="Cannon S.B."/>
            <person name="Udvardi M.K."/>
            <person name="Benedito V.A."/>
            <person name="Mayer K.F."/>
            <person name="Gouzy J."/>
            <person name="Schoof H."/>
            <person name="Van de Peer Y."/>
            <person name="Proost S."/>
            <person name="Cook D.R."/>
            <person name="Meyers B.C."/>
            <person name="Spannagl M."/>
            <person name="Cheung F."/>
            <person name="De Mita S."/>
            <person name="Krishnakumar V."/>
            <person name="Gundlach H."/>
            <person name="Zhou S."/>
            <person name="Mudge J."/>
            <person name="Bharti A.K."/>
            <person name="Murray J.D."/>
            <person name="Naoumkina M.A."/>
            <person name="Rosen B."/>
            <person name="Silverstein K.A."/>
            <person name="Tang H."/>
            <person name="Rombauts S."/>
            <person name="Zhao P.X."/>
            <person name="Zhou P."/>
            <person name="Barbe V."/>
            <person name="Bardou P."/>
            <person name="Bechner M."/>
            <person name="Bellec A."/>
            <person name="Berger A."/>
            <person name="Berges H."/>
            <person name="Bidwell S."/>
            <person name="Bisseling T."/>
            <person name="Choisne N."/>
            <person name="Couloux A."/>
            <person name="Denny R."/>
            <person name="Deshpande S."/>
            <person name="Dai X."/>
            <person name="Doyle J.J."/>
            <person name="Dudez A.M."/>
            <person name="Farmer A.D."/>
            <person name="Fouteau S."/>
            <person name="Franken C."/>
            <person name="Gibelin C."/>
            <person name="Gish J."/>
            <person name="Goldstein S."/>
            <person name="Gonzalez A.J."/>
            <person name="Green P.J."/>
            <person name="Hallab A."/>
            <person name="Hartog M."/>
            <person name="Hua A."/>
            <person name="Humphray S.J."/>
            <person name="Jeong D.H."/>
            <person name="Jing Y."/>
            <person name="Jocker A."/>
            <person name="Kenton S.M."/>
            <person name="Kim D.J."/>
            <person name="Klee K."/>
            <person name="Lai H."/>
            <person name="Lang C."/>
            <person name="Lin S."/>
            <person name="Macmil S.L."/>
            <person name="Magdelenat G."/>
            <person name="Matthews L."/>
            <person name="McCorrison J."/>
            <person name="Monaghan E.L."/>
            <person name="Mun J.H."/>
            <person name="Najar F.Z."/>
            <person name="Nicholson C."/>
            <person name="Noirot C."/>
            <person name="O'Bleness M."/>
            <person name="Paule C.R."/>
            <person name="Poulain J."/>
            <person name="Prion F."/>
            <person name="Qin B."/>
            <person name="Qu C."/>
            <person name="Retzel E.F."/>
            <person name="Riddle C."/>
            <person name="Sallet E."/>
            <person name="Samain S."/>
            <person name="Samson N."/>
            <person name="Sanders I."/>
            <person name="Saurat O."/>
            <person name="Scarpelli C."/>
            <person name="Schiex T."/>
            <person name="Segurens B."/>
            <person name="Severin A.J."/>
            <person name="Sherrier D.J."/>
            <person name="Shi R."/>
            <person name="Sims S."/>
            <person name="Singer S.R."/>
            <person name="Sinharoy S."/>
            <person name="Sterck L."/>
            <person name="Viollet A."/>
            <person name="Wang B.B."/>
            <person name="Wang K."/>
            <person name="Wang M."/>
            <person name="Wang X."/>
            <person name="Warfsmann J."/>
            <person name="Weissenbach J."/>
            <person name="White D.D."/>
            <person name="White J.D."/>
            <person name="Wiley G.B."/>
            <person name="Wincker P."/>
            <person name="Xing Y."/>
            <person name="Yang L."/>
            <person name="Yao Z."/>
            <person name="Ying F."/>
            <person name="Zhai J."/>
            <person name="Zhou L."/>
            <person name="Zuber A."/>
            <person name="Denarie J."/>
            <person name="Dixon R.A."/>
            <person name="May G.D."/>
            <person name="Schwartz D.C."/>
            <person name="Rogers J."/>
            <person name="Quetier F."/>
            <person name="Town C.D."/>
            <person name="Roe B.A."/>
        </authorList>
    </citation>
    <scope>NUCLEOTIDE SEQUENCE [LARGE SCALE GENOMIC DNA]</scope>
    <source>
        <strain evidence="9">A17</strain>
        <strain evidence="10 11">cv. Jemalong A17</strain>
    </source>
</reference>
<evidence type="ECO:0000256" key="8">
    <source>
        <dbReference type="RuleBase" id="RU000528"/>
    </source>
</evidence>
<dbReference type="SUPFAM" id="SSF47113">
    <property type="entry name" value="Histone-fold"/>
    <property type="match status" value="1"/>
</dbReference>
<keyword evidence="11" id="KW-1185">Reference proteome</keyword>
<reference evidence="9 11" key="2">
    <citation type="journal article" date="2014" name="BMC Genomics">
        <title>An improved genome release (version Mt4.0) for the model legume Medicago truncatula.</title>
        <authorList>
            <person name="Tang H."/>
            <person name="Krishnakumar V."/>
            <person name="Bidwell S."/>
            <person name="Rosen B."/>
            <person name="Chan A."/>
            <person name="Zhou S."/>
            <person name="Gentzbittel L."/>
            <person name="Childs K.L."/>
            <person name="Yandell M."/>
            <person name="Gundlach H."/>
            <person name="Mayer K.F."/>
            <person name="Schwartz D.C."/>
            <person name="Town C.D."/>
        </authorList>
    </citation>
    <scope>GENOME REANNOTATION</scope>
    <source>
        <strain evidence="9">A17</strain>
        <strain evidence="10 11">cv. Jemalong A17</strain>
    </source>
</reference>
<dbReference type="CDD" id="cd22912">
    <property type="entry name" value="HFD_H4"/>
    <property type="match status" value="1"/>
</dbReference>
<dbReference type="EnsemblPlants" id="KEH22069">
    <property type="protein sequence ID" value="KEH22069"/>
    <property type="gene ID" value="MTR_7g029520"/>
</dbReference>
<dbReference type="GO" id="GO:0006334">
    <property type="term" value="P:nucleosome assembly"/>
    <property type="evidence" value="ECO:0000318"/>
    <property type="project" value="GO_Central"/>
</dbReference>
<dbReference type="GO" id="GO:0003677">
    <property type="term" value="F:DNA binding"/>
    <property type="evidence" value="ECO:0007669"/>
    <property type="project" value="UniProtKB-KW"/>
</dbReference>
<dbReference type="GO" id="GO:0046982">
    <property type="term" value="F:protein heterodimerization activity"/>
    <property type="evidence" value="ECO:0007669"/>
    <property type="project" value="InterPro"/>
</dbReference>
<keyword evidence="5 8" id="KW-0238">DNA-binding</keyword>
<comment type="similarity">
    <text evidence="3 8">Belongs to the histone H4 family.</text>
</comment>
<sequence length="406" mass="44778">MSGITKPAIRRLARRVGVKRISGLIYEEIRGLLKIFLQNKILDAVTYTEHEEDSDCYGCCLSGKNPLCGCAGVPLEIDESTKIHIFGQLCSHTYRFGFVAANIQQLACGKRRKIAQNSMDLFKDNKENTVTKSHHQELMFIKGREKLVEQSGAMIGSAKQSKEVSTLALDSTLKAGKCSVDFGVNMHHFSDIGAGTAYDVQSDVGRTENLTCNNPEVLNVNLKMLWMVMRTFNNIGSTTGAVPQLTTKVVDKDSQDMNASKIQVNTSAKGSLRPVAGKTTRRTRSITLIWPETLDFASKADVVAANYFPEVGASSAFVVESDSAQHLNHDAVMINSTSALMRSWVAKEQTRRNLVLSNEELYQENSVIRDTRALQIGVSGRMSLPASQQYCINGGTYFLHCHVIDL</sequence>
<comment type="function">
    <text evidence="8">Core component of nucleosome. Nucleosomes wrap and compact DNA into chromatin, limiting DNA accessibility to the cellular machineries which require DNA as a template. Histones thereby play a central role in transcription regulation, DNA repair, DNA replication and chromosomal stability. DNA accessibility is regulated via a complex set of post-translational modifications of histones, also called histone code, and nucleosome remodeling.</text>
</comment>
<evidence type="ECO:0000313" key="9">
    <source>
        <dbReference type="EMBL" id="KEH22069.1"/>
    </source>
</evidence>
<gene>
    <name evidence="9" type="ordered locus">MTR_7g029520</name>
</gene>
<organism evidence="9 11">
    <name type="scientific">Medicago truncatula</name>
    <name type="common">Barrel medic</name>
    <name type="synonym">Medicago tribuloides</name>
    <dbReference type="NCBI Taxonomy" id="3880"/>
    <lineage>
        <taxon>Eukaryota</taxon>
        <taxon>Viridiplantae</taxon>
        <taxon>Streptophyta</taxon>
        <taxon>Embryophyta</taxon>
        <taxon>Tracheophyta</taxon>
        <taxon>Spermatophyta</taxon>
        <taxon>Magnoliopsida</taxon>
        <taxon>eudicotyledons</taxon>
        <taxon>Gunneridae</taxon>
        <taxon>Pentapetalae</taxon>
        <taxon>rosids</taxon>
        <taxon>fabids</taxon>
        <taxon>Fabales</taxon>
        <taxon>Fabaceae</taxon>
        <taxon>Papilionoideae</taxon>
        <taxon>50 kb inversion clade</taxon>
        <taxon>NPAAA clade</taxon>
        <taxon>Hologalegina</taxon>
        <taxon>IRL clade</taxon>
        <taxon>Trifolieae</taxon>
        <taxon>Medicago</taxon>
    </lineage>
</organism>
<evidence type="ECO:0000256" key="7">
    <source>
        <dbReference type="ARBA" id="ARBA00023269"/>
    </source>
</evidence>
<dbReference type="GO" id="GO:0000786">
    <property type="term" value="C:nucleosome"/>
    <property type="evidence" value="ECO:0007669"/>
    <property type="project" value="UniProtKB-KW"/>
</dbReference>
<dbReference type="HOGENOM" id="CLU_678572_0_0_1"/>
<dbReference type="GO" id="GO:0030527">
    <property type="term" value="F:structural constituent of chromatin"/>
    <property type="evidence" value="ECO:0000318"/>
    <property type="project" value="GO_Central"/>
</dbReference>
<dbReference type="InterPro" id="IPR001951">
    <property type="entry name" value="Histone_H4"/>
</dbReference>
<accession>A0A072TX39</accession>
<evidence type="ECO:0000313" key="10">
    <source>
        <dbReference type="EnsemblPlants" id="KEH22069"/>
    </source>
</evidence>
<evidence type="ECO:0000256" key="2">
    <source>
        <dbReference type="ARBA" id="ARBA00004286"/>
    </source>
</evidence>
<dbReference type="SMART" id="SM00417">
    <property type="entry name" value="H4"/>
    <property type="match status" value="1"/>
</dbReference>
<keyword evidence="4 8" id="KW-0158">Chromosome</keyword>
<evidence type="ECO:0000256" key="3">
    <source>
        <dbReference type="ARBA" id="ARBA00006564"/>
    </source>
</evidence>
<dbReference type="Gene3D" id="1.10.20.10">
    <property type="entry name" value="Histone, subunit A"/>
    <property type="match status" value="1"/>
</dbReference>
<protein>
    <recommendedName>
        <fullName evidence="8">Histone H4</fullName>
    </recommendedName>
</protein>
<dbReference type="PRINTS" id="PR00623">
    <property type="entry name" value="HISTONEH4"/>
</dbReference>
<dbReference type="EMBL" id="CM001223">
    <property type="protein sequence ID" value="KEH22069.1"/>
    <property type="molecule type" value="Genomic_DNA"/>
</dbReference>
<dbReference type="STRING" id="3880.A0A072TX39"/>
<keyword evidence="6 8" id="KW-0539">Nucleus</keyword>
<keyword evidence="7 8" id="KW-0544">Nucleosome core</keyword>
<dbReference type="AlphaFoldDB" id="A0A072TX39"/>
<dbReference type="InterPro" id="IPR009072">
    <property type="entry name" value="Histone-fold"/>
</dbReference>
<dbReference type="Proteomes" id="UP000002051">
    <property type="component" value="Unassembled WGS sequence"/>
</dbReference>
<evidence type="ECO:0000256" key="1">
    <source>
        <dbReference type="ARBA" id="ARBA00004123"/>
    </source>
</evidence>
<reference evidence="10" key="3">
    <citation type="submission" date="2015-04" db="UniProtKB">
        <authorList>
            <consortium name="EnsemblPlants"/>
        </authorList>
    </citation>
    <scope>IDENTIFICATION</scope>
    <source>
        <strain evidence="10">cv. Jemalong A17</strain>
    </source>
</reference>
<comment type="subunit">
    <text evidence="8">The nucleosome is a histone octamer containing two molecules each of H2A, H2B, H3 and H4 assembled in one H3-H4 heterotetramer and two H2A-H2B heterodimers. The octamer wraps approximately 147 bp of DNA.</text>
</comment>
<evidence type="ECO:0000313" key="11">
    <source>
        <dbReference type="Proteomes" id="UP000002051"/>
    </source>
</evidence>
<comment type="subcellular location">
    <subcellularLocation>
        <location evidence="2">Chromosome</location>
    </subcellularLocation>
    <subcellularLocation>
        <location evidence="1">Nucleus</location>
    </subcellularLocation>
</comment>
<evidence type="ECO:0000256" key="5">
    <source>
        <dbReference type="ARBA" id="ARBA00023125"/>
    </source>
</evidence>
<evidence type="ECO:0000256" key="4">
    <source>
        <dbReference type="ARBA" id="ARBA00022454"/>
    </source>
</evidence>
<proteinExistence type="inferred from homology"/>
<dbReference type="GO" id="GO:0005634">
    <property type="term" value="C:nucleus"/>
    <property type="evidence" value="ECO:0000318"/>
    <property type="project" value="GO_Central"/>
</dbReference>
<evidence type="ECO:0000256" key="6">
    <source>
        <dbReference type="ARBA" id="ARBA00023242"/>
    </source>
</evidence>
<dbReference type="PANTHER" id="PTHR10484">
    <property type="entry name" value="HISTONE H4"/>
    <property type="match status" value="1"/>
</dbReference>